<keyword evidence="1" id="KW-0378">Hydrolase</keyword>
<keyword evidence="2" id="KW-1185">Reference proteome</keyword>
<dbReference type="KEGG" id="marb:CJ263_07880"/>
<protein>
    <submittedName>
        <fullName evidence="1">Deoxyuridine 5'-triphosphate nucleotidohydrolase</fullName>
    </submittedName>
</protein>
<dbReference type="Pfam" id="PF14125">
    <property type="entry name" value="DUF4292"/>
    <property type="match status" value="1"/>
</dbReference>
<dbReference type="PROSITE" id="PS51257">
    <property type="entry name" value="PROKAR_LIPOPROTEIN"/>
    <property type="match status" value="1"/>
</dbReference>
<dbReference type="OrthoDB" id="849114at2"/>
<evidence type="ECO:0000313" key="1">
    <source>
        <dbReference type="EMBL" id="ASV30149.1"/>
    </source>
</evidence>
<sequence length="262" mass="30525">MIQFRLYTYYKTLIYCFLVLFVLSCKSTKVISDGSVDNRLSAKSVVKAHYQNNLNFKTLTGKVKIDYSDGEDEQSFSVSLRMERDKGIWLSAPLGIVKAYITPDRVSFYNKLDNEYFDGDFSYLSQLLGTDVDFSILQNMLVGQALFDLREEKYDLSIADETYRLTPRTAGTLFKTLFQIEPKNFKMAVQQIAQPLKKRLLEIKYQNYQSIGREAIPNEILILAIEENTENRILLEYRNMELNREVNFPYKIPKGFKEIVLE</sequence>
<dbReference type="InterPro" id="IPR025634">
    <property type="entry name" value="DUF4292"/>
</dbReference>
<dbReference type="AlphaFoldDB" id="A0A223V5N3"/>
<dbReference type="GO" id="GO:0016787">
    <property type="term" value="F:hydrolase activity"/>
    <property type="evidence" value="ECO:0007669"/>
    <property type="project" value="UniProtKB-KW"/>
</dbReference>
<proteinExistence type="predicted"/>
<evidence type="ECO:0000313" key="2">
    <source>
        <dbReference type="Proteomes" id="UP000215244"/>
    </source>
</evidence>
<reference evidence="1 2" key="1">
    <citation type="submission" date="2017-08" db="EMBL/GenBank/DDBJ databases">
        <title>The complete genome sequence of Maribacter sp. B1, isolated from deep-sea sediment.</title>
        <authorList>
            <person name="Wu Y.-H."/>
            <person name="Cheng H."/>
            <person name="Xu X.-W."/>
        </authorList>
    </citation>
    <scope>NUCLEOTIDE SEQUENCE [LARGE SCALE GENOMIC DNA]</scope>
    <source>
        <strain evidence="1 2">B1</strain>
    </source>
</reference>
<organism evidence="1 2">
    <name type="scientific">Maribacter cobaltidurans</name>
    <dbReference type="NCBI Taxonomy" id="1178778"/>
    <lineage>
        <taxon>Bacteria</taxon>
        <taxon>Pseudomonadati</taxon>
        <taxon>Bacteroidota</taxon>
        <taxon>Flavobacteriia</taxon>
        <taxon>Flavobacteriales</taxon>
        <taxon>Flavobacteriaceae</taxon>
        <taxon>Maribacter</taxon>
    </lineage>
</organism>
<name>A0A223V5N3_9FLAO</name>
<dbReference type="Proteomes" id="UP000215244">
    <property type="component" value="Chromosome"/>
</dbReference>
<gene>
    <name evidence="1" type="ORF">CJ263_07880</name>
</gene>
<dbReference type="EMBL" id="CP022957">
    <property type="protein sequence ID" value="ASV30149.1"/>
    <property type="molecule type" value="Genomic_DNA"/>
</dbReference>
<accession>A0A223V5N3</accession>
<dbReference type="Gene3D" id="2.50.20.10">
    <property type="entry name" value="Lipoprotein localisation LolA/LolB/LppX"/>
    <property type="match status" value="1"/>
</dbReference>
<dbReference type="RefSeq" id="WP_094996770.1">
    <property type="nucleotide sequence ID" value="NZ_BMJL01000002.1"/>
</dbReference>